<sequence length="562" mass="61478">MGLGVLDTRDGHHAPGTVTLDISAAHVPQADQAWKRGSGRDADIVLVPQPSEDPNDPLNWPNLKKFSVFFIILLGTAFITVVPAPMLNAGIVQVSIDLDRSYSDIAKQSGYMLLSLGAVSPFASAFARKYGKRPVFVVSSIFGLAGCLVAESAQNYSTLVAGRVLQGVGASAYESLCTSVVSDLYFVHQRGFYVAMVVFFLTALSNGVSVLAGLITTNLGWHYNFYILLPFVSLQTILVIFFVPEAAYNRSIVYNIDRVGSEDDEDNKAEQDAKVAHAETSNEEKQAVPIRTDDVVGVPPRKSFVQQMALYNGVFTEKPLWAMVLASFIIMANAIASFNIFISGLIMAWFVAMSVIAGVMFASPPWAFDSAQIGYVSAGPLIGGAIASIFLALVSDPLIRYMTRKNKGVYEPEFRLVLATVGGALTIAGLAGFGHTIQTGQSIYLISFLWGMTLCGMSIVASITMTYALDSHPAHSVEIFIMNITFKNFFFYGLTNYIVDWYIDQGPEKLFGVIAGITGFLMLLTIPMYIYGKRYRHYWSSHNLLVKLHLDDDPHASQETHH</sequence>
<feature type="region of interest" description="Disordered" evidence="5">
    <location>
        <begin position="262"/>
        <end position="287"/>
    </location>
</feature>
<dbReference type="PANTHER" id="PTHR23502:SF29">
    <property type="entry name" value="TRANSPORTER, PUTATIVE (AFU_ORTHOLOGUE AFUA_6G06680)-RELATED"/>
    <property type="match status" value="1"/>
</dbReference>
<comment type="caution">
    <text evidence="8">The sequence shown here is derived from an EMBL/GenBank/DDBJ whole genome shotgun (WGS) entry which is preliminary data.</text>
</comment>
<dbReference type="Gene3D" id="1.20.1250.20">
    <property type="entry name" value="MFS general substrate transporter like domains"/>
    <property type="match status" value="1"/>
</dbReference>
<feature type="domain" description="Major facilitator superfamily (MFS) profile" evidence="7">
    <location>
        <begin position="69"/>
        <end position="536"/>
    </location>
</feature>
<feature type="transmembrane region" description="Helical" evidence="6">
    <location>
        <begin position="320"/>
        <end position="341"/>
    </location>
</feature>
<feature type="compositionally biased region" description="Basic and acidic residues" evidence="5">
    <location>
        <begin position="268"/>
        <end position="287"/>
    </location>
</feature>
<evidence type="ECO:0000256" key="6">
    <source>
        <dbReference type="SAM" id="Phobius"/>
    </source>
</evidence>
<dbReference type="Pfam" id="PF07690">
    <property type="entry name" value="MFS_1"/>
    <property type="match status" value="1"/>
</dbReference>
<feature type="transmembrane region" description="Helical" evidence="6">
    <location>
        <begin position="373"/>
        <end position="395"/>
    </location>
</feature>
<evidence type="ECO:0000313" key="9">
    <source>
        <dbReference type="Proteomes" id="UP001583186"/>
    </source>
</evidence>
<dbReference type="PROSITE" id="PS50850">
    <property type="entry name" value="MFS"/>
    <property type="match status" value="1"/>
</dbReference>
<evidence type="ECO:0000256" key="5">
    <source>
        <dbReference type="SAM" id="MobiDB-lite"/>
    </source>
</evidence>
<keyword evidence="3 6" id="KW-1133">Transmembrane helix</keyword>
<organism evidence="8 9">
    <name type="scientific">Sporothrix stenoceras</name>
    <dbReference type="NCBI Taxonomy" id="5173"/>
    <lineage>
        <taxon>Eukaryota</taxon>
        <taxon>Fungi</taxon>
        <taxon>Dikarya</taxon>
        <taxon>Ascomycota</taxon>
        <taxon>Pezizomycotina</taxon>
        <taxon>Sordariomycetes</taxon>
        <taxon>Sordariomycetidae</taxon>
        <taxon>Ophiostomatales</taxon>
        <taxon>Ophiostomataceae</taxon>
        <taxon>Sporothrix</taxon>
    </lineage>
</organism>
<comment type="subcellular location">
    <subcellularLocation>
        <location evidence="1">Membrane</location>
        <topology evidence="1">Multi-pass membrane protein</topology>
    </subcellularLocation>
</comment>
<feature type="transmembrane region" description="Helical" evidence="6">
    <location>
        <begin position="479"/>
        <end position="498"/>
    </location>
</feature>
<evidence type="ECO:0000313" key="8">
    <source>
        <dbReference type="EMBL" id="KAL1887248.1"/>
    </source>
</evidence>
<keyword evidence="9" id="KW-1185">Reference proteome</keyword>
<dbReference type="InterPro" id="IPR011701">
    <property type="entry name" value="MFS"/>
</dbReference>
<feature type="transmembrane region" description="Helical" evidence="6">
    <location>
        <begin position="416"/>
        <end position="437"/>
    </location>
</feature>
<feature type="transmembrane region" description="Helical" evidence="6">
    <location>
        <begin position="510"/>
        <end position="531"/>
    </location>
</feature>
<dbReference type="PANTHER" id="PTHR23502">
    <property type="entry name" value="MAJOR FACILITATOR SUPERFAMILY"/>
    <property type="match status" value="1"/>
</dbReference>
<reference evidence="8 9" key="1">
    <citation type="journal article" date="2024" name="IMA Fungus">
        <title>IMA Genome - F19 : A genome assembly and annotation guide to empower mycologists, including annotated draft genome sequences of Ceratocystis pirilliformis, Diaporthe australafricana, Fusarium ophioides, Paecilomyces lecythidis, and Sporothrix stenoceras.</title>
        <authorList>
            <person name="Aylward J."/>
            <person name="Wilson A.M."/>
            <person name="Visagie C.M."/>
            <person name="Spraker J."/>
            <person name="Barnes I."/>
            <person name="Buitendag C."/>
            <person name="Ceriani C."/>
            <person name="Del Mar Angel L."/>
            <person name="du Plessis D."/>
            <person name="Fuchs T."/>
            <person name="Gasser K."/>
            <person name="Kramer D."/>
            <person name="Li W."/>
            <person name="Munsamy K."/>
            <person name="Piso A."/>
            <person name="Price J.L."/>
            <person name="Sonnekus B."/>
            <person name="Thomas C."/>
            <person name="van der Nest A."/>
            <person name="van Dijk A."/>
            <person name="van Heerden A."/>
            <person name="van Vuuren N."/>
            <person name="Yilmaz N."/>
            <person name="Duong T.A."/>
            <person name="van der Merwe N.A."/>
            <person name="Wingfield M.J."/>
            <person name="Wingfield B.D."/>
        </authorList>
    </citation>
    <scope>NUCLEOTIDE SEQUENCE [LARGE SCALE GENOMIC DNA]</scope>
    <source>
        <strain evidence="8 9">CMW 5346</strain>
    </source>
</reference>
<keyword evidence="4 6" id="KW-0472">Membrane</keyword>
<evidence type="ECO:0000256" key="2">
    <source>
        <dbReference type="ARBA" id="ARBA00022692"/>
    </source>
</evidence>
<gene>
    <name evidence="8" type="ORF">Sste5346_010343</name>
</gene>
<dbReference type="InterPro" id="IPR020846">
    <property type="entry name" value="MFS_dom"/>
</dbReference>
<name>A0ABR3YHE1_9PEZI</name>
<evidence type="ECO:0000259" key="7">
    <source>
        <dbReference type="PROSITE" id="PS50850"/>
    </source>
</evidence>
<protein>
    <recommendedName>
        <fullName evidence="7">Major facilitator superfamily (MFS) profile domain-containing protein</fullName>
    </recommendedName>
</protein>
<feature type="transmembrane region" description="Helical" evidence="6">
    <location>
        <begin position="348"/>
        <end position="367"/>
    </location>
</feature>
<feature type="transmembrane region" description="Helical" evidence="6">
    <location>
        <begin position="109"/>
        <end position="127"/>
    </location>
</feature>
<evidence type="ECO:0000256" key="3">
    <source>
        <dbReference type="ARBA" id="ARBA00022989"/>
    </source>
</evidence>
<feature type="transmembrane region" description="Helical" evidence="6">
    <location>
        <begin position="68"/>
        <end position="89"/>
    </location>
</feature>
<evidence type="ECO:0000256" key="1">
    <source>
        <dbReference type="ARBA" id="ARBA00004141"/>
    </source>
</evidence>
<dbReference type="EMBL" id="JAWCUI010000133">
    <property type="protein sequence ID" value="KAL1887248.1"/>
    <property type="molecule type" value="Genomic_DNA"/>
</dbReference>
<feature type="transmembrane region" description="Helical" evidence="6">
    <location>
        <begin position="443"/>
        <end position="467"/>
    </location>
</feature>
<proteinExistence type="predicted"/>
<feature type="transmembrane region" description="Helical" evidence="6">
    <location>
        <begin position="192"/>
        <end position="216"/>
    </location>
</feature>
<feature type="transmembrane region" description="Helical" evidence="6">
    <location>
        <begin position="223"/>
        <end position="243"/>
    </location>
</feature>
<evidence type="ECO:0000256" key="4">
    <source>
        <dbReference type="ARBA" id="ARBA00023136"/>
    </source>
</evidence>
<dbReference type="Proteomes" id="UP001583186">
    <property type="component" value="Unassembled WGS sequence"/>
</dbReference>
<feature type="transmembrane region" description="Helical" evidence="6">
    <location>
        <begin position="134"/>
        <end position="153"/>
    </location>
</feature>
<keyword evidence="2 6" id="KW-0812">Transmembrane</keyword>
<dbReference type="SUPFAM" id="SSF103473">
    <property type="entry name" value="MFS general substrate transporter"/>
    <property type="match status" value="1"/>
</dbReference>
<accession>A0ABR3YHE1</accession>
<dbReference type="InterPro" id="IPR036259">
    <property type="entry name" value="MFS_trans_sf"/>
</dbReference>